<evidence type="ECO:0000313" key="1">
    <source>
        <dbReference type="EMBL" id="MBF1306195.1"/>
    </source>
</evidence>
<name>A0A930E0A2_9FIRM</name>
<evidence type="ECO:0000313" key="2">
    <source>
        <dbReference type="Proteomes" id="UP000758611"/>
    </source>
</evidence>
<accession>A0A930E0A2</accession>
<dbReference type="Proteomes" id="UP000758611">
    <property type="component" value="Unassembled WGS sequence"/>
</dbReference>
<protein>
    <submittedName>
        <fullName evidence="1">Uncharacterized protein</fullName>
    </submittedName>
</protein>
<dbReference type="EMBL" id="JABZRE010000001">
    <property type="protein sequence ID" value="MBF1306195.1"/>
    <property type="molecule type" value="Genomic_DNA"/>
</dbReference>
<reference evidence="1" key="1">
    <citation type="submission" date="2020-04" db="EMBL/GenBank/DDBJ databases">
        <title>Deep metagenomics examines the oral microbiome during advanced dental caries in children, revealing novel taxa and co-occurrences with host molecules.</title>
        <authorList>
            <person name="Baker J.L."/>
            <person name="Morton J.T."/>
            <person name="Dinis M."/>
            <person name="Alvarez R."/>
            <person name="Tran N.C."/>
            <person name="Knight R."/>
            <person name="Edlund A."/>
        </authorList>
    </citation>
    <scope>NUCLEOTIDE SEQUENCE</scope>
    <source>
        <strain evidence="1">JCVI_23_bin.11</strain>
    </source>
</reference>
<comment type="caution">
    <text evidence="1">The sequence shown here is derived from an EMBL/GenBank/DDBJ whole genome shotgun (WGS) entry which is preliminary data.</text>
</comment>
<proteinExistence type="predicted"/>
<dbReference type="AlphaFoldDB" id="A0A930E0A2"/>
<gene>
    <name evidence="1" type="ORF">HXM94_00135</name>
</gene>
<organism evidence="1 2">
    <name type="scientific">Parvimonas micra</name>
    <dbReference type="NCBI Taxonomy" id="33033"/>
    <lineage>
        <taxon>Bacteria</taxon>
        <taxon>Bacillati</taxon>
        <taxon>Bacillota</taxon>
        <taxon>Tissierellia</taxon>
        <taxon>Tissierellales</taxon>
        <taxon>Peptoniphilaceae</taxon>
        <taxon>Parvimonas</taxon>
    </lineage>
</organism>
<dbReference type="RefSeq" id="WP_278476595.1">
    <property type="nucleotide sequence ID" value="NZ_JABZRE010000001.1"/>
</dbReference>
<sequence>MEKEFEKNNKKIETILDLSIEPDYNLLRGVEEQLRTESRFQTEGYYPYWNPATGEVFLGKPSPAMKGICLVYPDRNWLFEELKKVQRKWSPYYREWMLNRYKFTQLTRLQLLLDFWDYPEEVNLDRFVRQLHKQFFNYKEVPEELIVESMRLFAEPGREERFFQIMDSIPDEDFNSFLQKVEVESDFALSFLEGFAVTYKEFFGQKEFSKSFYKNLFYVLESALNNAITVKDAINFTKITKIFNDNSLFMMSDLWFEFLSKLQKKVWSKDKFNSLAKTDLEFEELEVLEVYAEGLFLFDRV</sequence>